<feature type="non-terminal residue" evidence="1">
    <location>
        <position position="57"/>
    </location>
</feature>
<sequence>VCTFGTPKEFCLARFTWVRRPTISLSLRARCLCLPTPRPGWLRVSTLWDARFARTLG</sequence>
<accession>W2J3J8</accession>
<dbReference type="AlphaFoldDB" id="W2J3J8"/>
<reference evidence="1 2" key="1">
    <citation type="submission" date="2013-11" db="EMBL/GenBank/DDBJ databases">
        <title>The Genome Sequence of Phytophthora parasitica CJ05E6.</title>
        <authorList>
            <consortium name="The Broad Institute Genomics Platform"/>
            <person name="Russ C."/>
            <person name="Tyler B."/>
            <person name="Panabieres F."/>
            <person name="Shan W."/>
            <person name="Tripathy S."/>
            <person name="Grunwald N."/>
            <person name="Machado M."/>
            <person name="Johnson C.S."/>
            <person name="Arredondo F."/>
            <person name="Hong C."/>
            <person name="Coffey M."/>
            <person name="Young S.K."/>
            <person name="Zeng Q."/>
            <person name="Gargeya S."/>
            <person name="Fitzgerald M."/>
            <person name="Abouelleil A."/>
            <person name="Alvarado L."/>
            <person name="Chapman S.B."/>
            <person name="Gainer-Dewar J."/>
            <person name="Goldberg J."/>
            <person name="Griggs A."/>
            <person name="Gujja S."/>
            <person name="Hansen M."/>
            <person name="Howarth C."/>
            <person name="Imamovic A."/>
            <person name="Ireland A."/>
            <person name="Larimer J."/>
            <person name="McCowan C."/>
            <person name="Murphy C."/>
            <person name="Pearson M."/>
            <person name="Poon T.W."/>
            <person name="Priest M."/>
            <person name="Roberts A."/>
            <person name="Saif S."/>
            <person name="Shea T."/>
            <person name="Sykes S."/>
            <person name="Wortman J."/>
            <person name="Nusbaum C."/>
            <person name="Birren B."/>
        </authorList>
    </citation>
    <scope>NUCLEOTIDE SEQUENCE [LARGE SCALE GENOMIC DNA]</scope>
    <source>
        <strain evidence="1 2">CJ05E6</strain>
    </source>
</reference>
<evidence type="ECO:0000313" key="1">
    <source>
        <dbReference type="EMBL" id="ETL40178.1"/>
    </source>
</evidence>
<protein>
    <submittedName>
        <fullName evidence="1">Uncharacterized protein</fullName>
    </submittedName>
</protein>
<proteinExistence type="predicted"/>
<evidence type="ECO:0000313" key="2">
    <source>
        <dbReference type="Proteomes" id="UP000053864"/>
    </source>
</evidence>
<dbReference type="EMBL" id="KI672899">
    <property type="protein sequence ID" value="ETL40178.1"/>
    <property type="molecule type" value="Genomic_DNA"/>
</dbReference>
<gene>
    <name evidence="1" type="ORF">L916_08602</name>
</gene>
<feature type="non-terminal residue" evidence="1">
    <location>
        <position position="1"/>
    </location>
</feature>
<name>W2J3J8_PHYNI</name>
<dbReference type="Proteomes" id="UP000053864">
    <property type="component" value="Unassembled WGS sequence"/>
</dbReference>
<organism evidence="1 2">
    <name type="scientific">Phytophthora nicotianae</name>
    <name type="common">Potato buckeye rot agent</name>
    <name type="synonym">Phytophthora parasitica</name>
    <dbReference type="NCBI Taxonomy" id="4792"/>
    <lineage>
        <taxon>Eukaryota</taxon>
        <taxon>Sar</taxon>
        <taxon>Stramenopiles</taxon>
        <taxon>Oomycota</taxon>
        <taxon>Peronosporomycetes</taxon>
        <taxon>Peronosporales</taxon>
        <taxon>Peronosporaceae</taxon>
        <taxon>Phytophthora</taxon>
    </lineage>
</organism>